<accession>A0AAP8MIC4</accession>
<protein>
    <submittedName>
        <fullName evidence="1">DUF2384 domain-containing protein</fullName>
    </submittedName>
</protein>
<proteinExistence type="predicted"/>
<dbReference type="AlphaFoldDB" id="A0AAP8MIC4"/>
<reference evidence="1 2" key="1">
    <citation type="submission" date="2018-01" db="EMBL/GenBank/DDBJ databases">
        <title>The draft genome sequence of Halioglobus japonicus S1-36.</title>
        <authorList>
            <person name="Du Z.-J."/>
            <person name="Shi M.-J."/>
        </authorList>
    </citation>
    <scope>NUCLEOTIDE SEQUENCE [LARGE SCALE GENOMIC DNA]</scope>
    <source>
        <strain evidence="1 2">S1-36</strain>
    </source>
</reference>
<organism evidence="1 2">
    <name type="scientific">Halioglobus japonicus</name>
    <dbReference type="NCBI Taxonomy" id="930805"/>
    <lineage>
        <taxon>Bacteria</taxon>
        <taxon>Pseudomonadati</taxon>
        <taxon>Pseudomonadota</taxon>
        <taxon>Gammaproteobacteria</taxon>
        <taxon>Cellvibrionales</taxon>
        <taxon>Halieaceae</taxon>
        <taxon>Halioglobus</taxon>
    </lineage>
</organism>
<dbReference type="KEGG" id="hja:BST95_12710"/>
<dbReference type="EMBL" id="PKUR01000001">
    <property type="protein sequence ID" value="PLW88009.1"/>
    <property type="molecule type" value="Genomic_DNA"/>
</dbReference>
<name>A0AAP8MIC4_9GAMM</name>
<dbReference type="Proteomes" id="UP000235162">
    <property type="component" value="Unassembled WGS sequence"/>
</dbReference>
<evidence type="ECO:0000313" key="1">
    <source>
        <dbReference type="EMBL" id="PLW88009.1"/>
    </source>
</evidence>
<comment type="caution">
    <text evidence="1">The sequence shown here is derived from an EMBL/GenBank/DDBJ whole genome shotgun (WGS) entry which is preliminary data.</text>
</comment>
<evidence type="ECO:0000313" key="2">
    <source>
        <dbReference type="Proteomes" id="UP000235162"/>
    </source>
</evidence>
<dbReference type="RefSeq" id="WP_084199922.1">
    <property type="nucleotide sequence ID" value="NZ_BMYL01000005.1"/>
</dbReference>
<sequence length="86" mass="9729">MKIEDIRYIAKSILGRPDDEVERWLFSPCPELGNRVPAIECQYLEGEVAVLDLLGFETRGLAKDLYYEIGMLLAQNQITLAAKNSL</sequence>
<keyword evidence="2" id="KW-1185">Reference proteome</keyword>
<gene>
    <name evidence="1" type="ORF">C0029_05475</name>
</gene>